<comment type="caution">
    <text evidence="1">The sequence shown here is derived from an EMBL/GenBank/DDBJ whole genome shotgun (WGS) entry which is preliminary data.</text>
</comment>
<gene>
    <name evidence="1" type="ORF">KSP40_PGU016111</name>
</gene>
<proteinExistence type="predicted"/>
<organism evidence="1 2">
    <name type="scientific">Platanthera guangdongensis</name>
    <dbReference type="NCBI Taxonomy" id="2320717"/>
    <lineage>
        <taxon>Eukaryota</taxon>
        <taxon>Viridiplantae</taxon>
        <taxon>Streptophyta</taxon>
        <taxon>Embryophyta</taxon>
        <taxon>Tracheophyta</taxon>
        <taxon>Spermatophyta</taxon>
        <taxon>Magnoliopsida</taxon>
        <taxon>Liliopsida</taxon>
        <taxon>Asparagales</taxon>
        <taxon>Orchidaceae</taxon>
        <taxon>Orchidoideae</taxon>
        <taxon>Orchideae</taxon>
        <taxon>Orchidinae</taxon>
        <taxon>Platanthera</taxon>
    </lineage>
</organism>
<evidence type="ECO:0000313" key="2">
    <source>
        <dbReference type="Proteomes" id="UP001412067"/>
    </source>
</evidence>
<evidence type="ECO:0000313" key="1">
    <source>
        <dbReference type="EMBL" id="KAK8940250.1"/>
    </source>
</evidence>
<keyword evidence="2" id="KW-1185">Reference proteome</keyword>
<name>A0ABR2LGY9_9ASPA</name>
<sequence>MFKDSPEDFLRPLKISFPCKGSIWFVILPLCLGQTPPESGTGVTPVCHPGINIRGSTLESTKAAFIKSTEHTLQSALCHGVIVMRHVVEARVRTPDLLDNSLSIDR</sequence>
<protein>
    <submittedName>
        <fullName evidence="1">Uncharacterized protein</fullName>
    </submittedName>
</protein>
<reference evidence="1 2" key="1">
    <citation type="journal article" date="2022" name="Nat. Plants">
        <title>Genomes of leafy and leafless Platanthera orchids illuminate the evolution of mycoheterotrophy.</title>
        <authorList>
            <person name="Li M.H."/>
            <person name="Liu K.W."/>
            <person name="Li Z."/>
            <person name="Lu H.C."/>
            <person name="Ye Q.L."/>
            <person name="Zhang D."/>
            <person name="Wang J.Y."/>
            <person name="Li Y.F."/>
            <person name="Zhong Z.M."/>
            <person name="Liu X."/>
            <person name="Yu X."/>
            <person name="Liu D.K."/>
            <person name="Tu X.D."/>
            <person name="Liu B."/>
            <person name="Hao Y."/>
            <person name="Liao X.Y."/>
            <person name="Jiang Y.T."/>
            <person name="Sun W.H."/>
            <person name="Chen J."/>
            <person name="Chen Y.Q."/>
            <person name="Ai Y."/>
            <person name="Zhai J.W."/>
            <person name="Wu S.S."/>
            <person name="Zhou Z."/>
            <person name="Hsiao Y.Y."/>
            <person name="Wu W.L."/>
            <person name="Chen Y.Y."/>
            <person name="Lin Y.F."/>
            <person name="Hsu J.L."/>
            <person name="Li C.Y."/>
            <person name="Wang Z.W."/>
            <person name="Zhao X."/>
            <person name="Zhong W.Y."/>
            <person name="Ma X.K."/>
            <person name="Ma L."/>
            <person name="Huang J."/>
            <person name="Chen G.Z."/>
            <person name="Huang M.Z."/>
            <person name="Huang L."/>
            <person name="Peng D.H."/>
            <person name="Luo Y.B."/>
            <person name="Zou S.Q."/>
            <person name="Chen S.P."/>
            <person name="Lan S."/>
            <person name="Tsai W.C."/>
            <person name="Van de Peer Y."/>
            <person name="Liu Z.J."/>
        </authorList>
    </citation>
    <scope>NUCLEOTIDE SEQUENCE [LARGE SCALE GENOMIC DNA]</scope>
    <source>
        <strain evidence="1">Lor288</strain>
    </source>
</reference>
<dbReference type="Proteomes" id="UP001412067">
    <property type="component" value="Unassembled WGS sequence"/>
</dbReference>
<dbReference type="EMBL" id="JBBWWR010000020">
    <property type="protein sequence ID" value="KAK8940250.1"/>
    <property type="molecule type" value="Genomic_DNA"/>
</dbReference>
<accession>A0ABR2LGY9</accession>